<dbReference type="PANTHER" id="PTHR15367">
    <property type="entry name" value="DNA-DIRECTED RNA POLYMERASE III"/>
    <property type="match status" value="1"/>
</dbReference>
<evidence type="ECO:0000313" key="4">
    <source>
        <dbReference type="EMBL" id="PWA00066.1"/>
    </source>
</evidence>
<protein>
    <submittedName>
        <fullName evidence="4">Uncharacterized protein</fullName>
    </submittedName>
</protein>
<comment type="subcellular location">
    <subcellularLocation>
        <location evidence="1">Nucleus</location>
    </subcellularLocation>
</comment>
<dbReference type="Proteomes" id="UP000245591">
    <property type="component" value="Unassembled WGS sequence"/>
</dbReference>
<dbReference type="InterPro" id="IPR024661">
    <property type="entry name" value="RNA_pol_III_Rpc31"/>
</dbReference>
<dbReference type="GO" id="GO:0006383">
    <property type="term" value="P:transcription by RNA polymerase III"/>
    <property type="evidence" value="ECO:0007669"/>
    <property type="project" value="InterPro"/>
</dbReference>
<name>A0A2U1J4Q2_SMIAN</name>
<dbReference type="GO" id="GO:0005666">
    <property type="term" value="C:RNA polymerase III complex"/>
    <property type="evidence" value="ECO:0007669"/>
    <property type="project" value="TreeGrafter"/>
</dbReference>
<keyword evidence="3" id="KW-0539">Nucleus</keyword>
<proteinExistence type="inferred from homology"/>
<gene>
    <name evidence="4" type="ORF">BB558_003886</name>
</gene>
<dbReference type="PANTHER" id="PTHR15367:SF2">
    <property type="entry name" value="DNA-DIRECTED RNA POLYMERASE III SUBUNIT"/>
    <property type="match status" value="1"/>
</dbReference>
<evidence type="ECO:0000256" key="3">
    <source>
        <dbReference type="ARBA" id="ARBA00023242"/>
    </source>
</evidence>
<sequence>MSRGGRSGGGSRIPQNALLREVGNGVFARKEIDQVFPEYNVPVPKKALHEERRIIDLYKQYILDLKKSEFYLESKPPEKDVERYSDKYFLDSDKKRNIAQISTNLQFFPEELHIALGKGNPTKRKKNTSSKEQDLLQTIGENVKDDKLIQVQCEITNFSIQEPTYLSSNRVLPYQRFFNVLKLKGIICIKQDIIPVLKYDNSDFVHTTEIFYCLTMMTLPLQPASDNINIEPKGLSKEKSRVKSLVKSIIQMQDDQHLKLDLNVVQVQAFLIIFTF</sequence>
<comment type="similarity">
    <text evidence="2">Belongs to the eukaryotic RPC7 RNA polymerase subunit family.</text>
</comment>
<dbReference type="Pfam" id="PF11705">
    <property type="entry name" value="RNA_pol_3_Rpc31"/>
    <property type="match status" value="1"/>
</dbReference>
<comment type="caution">
    <text evidence="4">The sequence shown here is derived from an EMBL/GenBank/DDBJ whole genome shotgun (WGS) entry which is preliminary data.</text>
</comment>
<dbReference type="EMBL" id="MBFU01000365">
    <property type="protein sequence ID" value="PWA00066.1"/>
    <property type="molecule type" value="Genomic_DNA"/>
</dbReference>
<evidence type="ECO:0000256" key="2">
    <source>
        <dbReference type="ARBA" id="ARBA00008352"/>
    </source>
</evidence>
<keyword evidence="5" id="KW-1185">Reference proteome</keyword>
<dbReference type="AlphaFoldDB" id="A0A2U1J4Q2"/>
<reference evidence="4 5" key="1">
    <citation type="journal article" date="2018" name="MBio">
        <title>Comparative Genomics Reveals the Core Gene Toolbox for the Fungus-Insect Symbiosis.</title>
        <authorList>
            <person name="Wang Y."/>
            <person name="Stata M."/>
            <person name="Wang W."/>
            <person name="Stajich J.E."/>
            <person name="White M.M."/>
            <person name="Moncalvo J.M."/>
        </authorList>
    </citation>
    <scope>NUCLEOTIDE SEQUENCE [LARGE SCALE GENOMIC DNA]</scope>
    <source>
        <strain evidence="4 5">AUS-126-30</strain>
    </source>
</reference>
<evidence type="ECO:0000256" key="1">
    <source>
        <dbReference type="ARBA" id="ARBA00004123"/>
    </source>
</evidence>
<accession>A0A2U1J4Q2</accession>
<organism evidence="4 5">
    <name type="scientific">Smittium angustum</name>
    <dbReference type="NCBI Taxonomy" id="133377"/>
    <lineage>
        <taxon>Eukaryota</taxon>
        <taxon>Fungi</taxon>
        <taxon>Fungi incertae sedis</taxon>
        <taxon>Zoopagomycota</taxon>
        <taxon>Kickxellomycotina</taxon>
        <taxon>Harpellomycetes</taxon>
        <taxon>Harpellales</taxon>
        <taxon>Legeriomycetaceae</taxon>
        <taxon>Smittium</taxon>
    </lineage>
</organism>
<evidence type="ECO:0000313" key="5">
    <source>
        <dbReference type="Proteomes" id="UP000245591"/>
    </source>
</evidence>